<keyword evidence="2" id="KW-1185">Reference proteome</keyword>
<gene>
    <name evidence="1" type="ORF">BDN72DRAFT_955659</name>
</gene>
<name>A0ACD3B994_9AGAR</name>
<sequence>MEEPVHNPSPPKEETPDYERDEDFYFQEVAIKVEQSIFRVPQIFLEDGLEFFDKETLITTPVPEIIVLGVTAQEFHALLSVLYTRATLGARTDPTLCSAEWEAVNRLSKRWSFKQIEKISRDALIASTDPPIQRMEIAMRNALELEMMPSAVIAFLIKGSTIDEMVVNKIGLGMALRIEKLRGYLLGCDGSGFNYSFPAKREGEGREVVMEWYGSKSVSVPKVKNLKHPWFARKAVT</sequence>
<dbReference type="EMBL" id="ML208267">
    <property type="protein sequence ID" value="TFK74668.1"/>
    <property type="molecule type" value="Genomic_DNA"/>
</dbReference>
<dbReference type="Proteomes" id="UP000308600">
    <property type="component" value="Unassembled WGS sequence"/>
</dbReference>
<proteinExistence type="predicted"/>
<evidence type="ECO:0000313" key="2">
    <source>
        <dbReference type="Proteomes" id="UP000308600"/>
    </source>
</evidence>
<reference evidence="1 2" key="1">
    <citation type="journal article" date="2019" name="Nat. Ecol. Evol.">
        <title>Megaphylogeny resolves global patterns of mushroom evolution.</title>
        <authorList>
            <person name="Varga T."/>
            <person name="Krizsan K."/>
            <person name="Foldi C."/>
            <person name="Dima B."/>
            <person name="Sanchez-Garcia M."/>
            <person name="Sanchez-Ramirez S."/>
            <person name="Szollosi G.J."/>
            <person name="Szarkandi J.G."/>
            <person name="Papp V."/>
            <person name="Albert L."/>
            <person name="Andreopoulos W."/>
            <person name="Angelini C."/>
            <person name="Antonin V."/>
            <person name="Barry K.W."/>
            <person name="Bougher N.L."/>
            <person name="Buchanan P."/>
            <person name="Buyck B."/>
            <person name="Bense V."/>
            <person name="Catcheside P."/>
            <person name="Chovatia M."/>
            <person name="Cooper J."/>
            <person name="Damon W."/>
            <person name="Desjardin D."/>
            <person name="Finy P."/>
            <person name="Geml J."/>
            <person name="Haridas S."/>
            <person name="Hughes K."/>
            <person name="Justo A."/>
            <person name="Karasinski D."/>
            <person name="Kautmanova I."/>
            <person name="Kiss B."/>
            <person name="Kocsube S."/>
            <person name="Kotiranta H."/>
            <person name="LaButti K.M."/>
            <person name="Lechner B.E."/>
            <person name="Liimatainen K."/>
            <person name="Lipzen A."/>
            <person name="Lukacs Z."/>
            <person name="Mihaltcheva S."/>
            <person name="Morgado L.N."/>
            <person name="Niskanen T."/>
            <person name="Noordeloos M.E."/>
            <person name="Ohm R.A."/>
            <person name="Ortiz-Santana B."/>
            <person name="Ovrebo C."/>
            <person name="Racz N."/>
            <person name="Riley R."/>
            <person name="Savchenko A."/>
            <person name="Shiryaev A."/>
            <person name="Soop K."/>
            <person name="Spirin V."/>
            <person name="Szebenyi C."/>
            <person name="Tomsovsky M."/>
            <person name="Tulloss R.E."/>
            <person name="Uehling J."/>
            <person name="Grigoriev I.V."/>
            <person name="Vagvolgyi C."/>
            <person name="Papp T."/>
            <person name="Martin F.M."/>
            <person name="Miettinen O."/>
            <person name="Hibbett D.S."/>
            <person name="Nagy L.G."/>
        </authorList>
    </citation>
    <scope>NUCLEOTIDE SEQUENCE [LARGE SCALE GENOMIC DNA]</scope>
    <source>
        <strain evidence="1 2">NL-1719</strain>
    </source>
</reference>
<evidence type="ECO:0000313" key="1">
    <source>
        <dbReference type="EMBL" id="TFK74668.1"/>
    </source>
</evidence>
<accession>A0ACD3B994</accession>
<protein>
    <submittedName>
        <fullName evidence="1">Uncharacterized protein</fullName>
    </submittedName>
</protein>
<organism evidence="1 2">
    <name type="scientific">Pluteus cervinus</name>
    <dbReference type="NCBI Taxonomy" id="181527"/>
    <lineage>
        <taxon>Eukaryota</taxon>
        <taxon>Fungi</taxon>
        <taxon>Dikarya</taxon>
        <taxon>Basidiomycota</taxon>
        <taxon>Agaricomycotina</taxon>
        <taxon>Agaricomycetes</taxon>
        <taxon>Agaricomycetidae</taxon>
        <taxon>Agaricales</taxon>
        <taxon>Pluteineae</taxon>
        <taxon>Pluteaceae</taxon>
        <taxon>Pluteus</taxon>
    </lineage>
</organism>